<evidence type="ECO:0000256" key="6">
    <source>
        <dbReference type="ARBA" id="ARBA00023065"/>
    </source>
</evidence>
<dbReference type="AlphaFoldDB" id="A0A2V0NM02"/>
<organism evidence="9 10">
    <name type="scientific">Raphidocelis subcapitata</name>
    <dbReference type="NCBI Taxonomy" id="307507"/>
    <lineage>
        <taxon>Eukaryota</taxon>
        <taxon>Viridiplantae</taxon>
        <taxon>Chlorophyta</taxon>
        <taxon>core chlorophytes</taxon>
        <taxon>Chlorophyceae</taxon>
        <taxon>CS clade</taxon>
        <taxon>Sphaeropleales</taxon>
        <taxon>Selenastraceae</taxon>
        <taxon>Raphidocelis</taxon>
    </lineage>
</organism>
<feature type="transmembrane region" description="Helical" evidence="8">
    <location>
        <begin position="270"/>
        <end position="303"/>
    </location>
</feature>
<name>A0A2V0NM02_9CHLO</name>
<protein>
    <submittedName>
        <fullName evidence="9">Uncharacterized protein</fullName>
    </submittedName>
</protein>
<dbReference type="InParanoid" id="A0A2V0NM02"/>
<evidence type="ECO:0000313" key="9">
    <source>
        <dbReference type="EMBL" id="GBF88169.1"/>
    </source>
</evidence>
<reference evidence="9 10" key="1">
    <citation type="journal article" date="2018" name="Sci. Rep.">
        <title>Raphidocelis subcapitata (=Pseudokirchneriella subcapitata) provides an insight into genome evolution and environmental adaptations in the Sphaeropleales.</title>
        <authorList>
            <person name="Suzuki S."/>
            <person name="Yamaguchi H."/>
            <person name="Nakajima N."/>
            <person name="Kawachi M."/>
        </authorList>
    </citation>
    <scope>NUCLEOTIDE SEQUENCE [LARGE SCALE GENOMIC DNA]</scope>
    <source>
        <strain evidence="9 10">NIES-35</strain>
    </source>
</reference>
<feature type="transmembrane region" description="Helical" evidence="8">
    <location>
        <begin position="108"/>
        <end position="126"/>
    </location>
</feature>
<keyword evidence="4 8" id="KW-0812">Transmembrane</keyword>
<dbReference type="EMBL" id="BDRX01000003">
    <property type="protein sequence ID" value="GBF88169.1"/>
    <property type="molecule type" value="Genomic_DNA"/>
</dbReference>
<evidence type="ECO:0000256" key="4">
    <source>
        <dbReference type="ARBA" id="ARBA00022692"/>
    </source>
</evidence>
<feature type="transmembrane region" description="Helical" evidence="8">
    <location>
        <begin position="70"/>
        <end position="88"/>
    </location>
</feature>
<dbReference type="PANTHER" id="PTHR33281:SF19">
    <property type="entry name" value="VOLTAGE-DEPENDENT ANION CHANNEL-FORMING PROTEIN YNEE"/>
    <property type="match status" value="1"/>
</dbReference>
<evidence type="ECO:0000313" key="10">
    <source>
        <dbReference type="Proteomes" id="UP000247498"/>
    </source>
</evidence>
<keyword evidence="7 8" id="KW-0472">Membrane</keyword>
<keyword evidence="2" id="KW-0813">Transport</keyword>
<keyword evidence="3" id="KW-1003">Cell membrane</keyword>
<dbReference type="OrthoDB" id="506538at2759"/>
<dbReference type="PANTHER" id="PTHR33281">
    <property type="entry name" value="UPF0187 PROTEIN YNEE"/>
    <property type="match status" value="1"/>
</dbReference>
<dbReference type="InterPro" id="IPR044669">
    <property type="entry name" value="YneE/VCCN1/2-like"/>
</dbReference>
<evidence type="ECO:0000256" key="7">
    <source>
        <dbReference type="ARBA" id="ARBA00023136"/>
    </source>
</evidence>
<evidence type="ECO:0000256" key="5">
    <source>
        <dbReference type="ARBA" id="ARBA00022989"/>
    </source>
</evidence>
<dbReference type="STRING" id="307507.A0A2V0NM02"/>
<keyword evidence="6" id="KW-0406">Ion transport</keyword>
<dbReference type="GO" id="GO:0005886">
    <property type="term" value="C:plasma membrane"/>
    <property type="evidence" value="ECO:0007669"/>
    <property type="project" value="UniProtKB-SubCell"/>
</dbReference>
<dbReference type="Proteomes" id="UP000247498">
    <property type="component" value="Unassembled WGS sequence"/>
</dbReference>
<evidence type="ECO:0000256" key="2">
    <source>
        <dbReference type="ARBA" id="ARBA00022448"/>
    </source>
</evidence>
<comment type="caution">
    <text evidence="9">The sequence shown here is derived from an EMBL/GenBank/DDBJ whole genome shotgun (WGS) entry which is preliminary data.</text>
</comment>
<dbReference type="GO" id="GO:0005254">
    <property type="term" value="F:chloride channel activity"/>
    <property type="evidence" value="ECO:0007669"/>
    <property type="project" value="InterPro"/>
</dbReference>
<gene>
    <name evidence="9" type="ORF">Rsub_00881</name>
</gene>
<dbReference type="Pfam" id="PF25539">
    <property type="entry name" value="Bestrophin_2"/>
    <property type="match status" value="1"/>
</dbReference>
<keyword evidence="10" id="KW-1185">Reference proteome</keyword>
<evidence type="ECO:0000256" key="3">
    <source>
        <dbReference type="ARBA" id="ARBA00022475"/>
    </source>
</evidence>
<comment type="subcellular location">
    <subcellularLocation>
        <location evidence="1">Cell membrane</location>
        <topology evidence="1">Multi-pass membrane protein</topology>
    </subcellularLocation>
</comment>
<accession>A0A2V0NM02</accession>
<evidence type="ECO:0000256" key="1">
    <source>
        <dbReference type="ARBA" id="ARBA00004651"/>
    </source>
</evidence>
<proteinExistence type="predicted"/>
<evidence type="ECO:0000256" key="8">
    <source>
        <dbReference type="SAM" id="Phobius"/>
    </source>
</evidence>
<keyword evidence="5 8" id="KW-1133">Transmembrane helix</keyword>
<sequence length="385" mass="42924">MEVELDVVPQRETVGQCLQHWGRSCQRVWLCQHEELFKDEPMAPADWDRHMSWRRHCFEPRVCFRVVRMLSIWEAWVLAASLAAQLYQLYLQPRPGWPVLVSKDHNQVFVLTSFALALLMVFRTNAASGRWWEARTAIGRWLNVVRNSQRMLLSWAPPGDAAIVSEYARWNAAFTAAASYYLCRDESYLDVYCGDLLTNDEVAWLKRCANPPVKVLMVMSQLVARTGLSATERAEVEREISAGDISLGALERITRQAIPRAYTRHTSRFLITYLTCLPFGLGAYMGWLTLPVMVVLTFLLMGIENIGVQIENPVRVLPMDRFSAGNKAAVLLMVQHAGAVTAVMEAGLSAALAGKARPPAAPVLPGMRPAGAPMVAAAQAPGMAR</sequence>